<keyword evidence="1" id="KW-1133">Transmembrane helix</keyword>
<sequence>MLGYRLLFLCYAVDQQPFDFELELFSPHLVLEQLNITLPISTGVSIQTSMTATKFLRVRALYAGVSHLPNREKQPVAFNIVLEQLYFYIPFQAYKLVLVILLVAGLAVFVANPIATQTIAALRDHDKTD</sequence>
<keyword evidence="1" id="KW-0812">Transmembrane</keyword>
<proteinExistence type="predicted"/>
<evidence type="ECO:0000313" key="2">
    <source>
        <dbReference type="EMBL" id="KAJ1971204.1"/>
    </source>
</evidence>
<keyword evidence="1" id="KW-0472">Membrane</keyword>
<evidence type="ECO:0000313" key="3">
    <source>
        <dbReference type="Proteomes" id="UP001151582"/>
    </source>
</evidence>
<accession>A0A9W8B273</accession>
<keyword evidence="3" id="KW-1185">Reference proteome</keyword>
<gene>
    <name evidence="2" type="ORF">H4R34_005816</name>
</gene>
<dbReference type="AlphaFoldDB" id="A0A9W8B273"/>
<organism evidence="2 3">
    <name type="scientific">Dimargaris verticillata</name>
    <dbReference type="NCBI Taxonomy" id="2761393"/>
    <lineage>
        <taxon>Eukaryota</taxon>
        <taxon>Fungi</taxon>
        <taxon>Fungi incertae sedis</taxon>
        <taxon>Zoopagomycota</taxon>
        <taxon>Kickxellomycotina</taxon>
        <taxon>Dimargaritomycetes</taxon>
        <taxon>Dimargaritales</taxon>
        <taxon>Dimargaritaceae</taxon>
        <taxon>Dimargaris</taxon>
    </lineage>
</organism>
<protein>
    <submittedName>
        <fullName evidence="2">Uncharacterized protein</fullName>
    </submittedName>
</protein>
<feature type="transmembrane region" description="Helical" evidence="1">
    <location>
        <begin position="96"/>
        <end position="115"/>
    </location>
</feature>
<dbReference type="OrthoDB" id="3360032at2759"/>
<dbReference type="EMBL" id="JANBQB010001463">
    <property type="protein sequence ID" value="KAJ1971204.1"/>
    <property type="molecule type" value="Genomic_DNA"/>
</dbReference>
<evidence type="ECO:0000256" key="1">
    <source>
        <dbReference type="SAM" id="Phobius"/>
    </source>
</evidence>
<reference evidence="2" key="1">
    <citation type="submission" date="2022-07" db="EMBL/GenBank/DDBJ databases">
        <title>Phylogenomic reconstructions and comparative analyses of Kickxellomycotina fungi.</title>
        <authorList>
            <person name="Reynolds N.K."/>
            <person name="Stajich J.E."/>
            <person name="Barry K."/>
            <person name="Grigoriev I.V."/>
            <person name="Crous P."/>
            <person name="Smith M.E."/>
        </authorList>
    </citation>
    <scope>NUCLEOTIDE SEQUENCE</scope>
    <source>
        <strain evidence="2">RSA 567</strain>
    </source>
</reference>
<comment type="caution">
    <text evidence="2">The sequence shown here is derived from an EMBL/GenBank/DDBJ whole genome shotgun (WGS) entry which is preliminary data.</text>
</comment>
<dbReference type="Proteomes" id="UP001151582">
    <property type="component" value="Unassembled WGS sequence"/>
</dbReference>
<name>A0A9W8B273_9FUNG</name>